<feature type="compositionally biased region" description="Polar residues" evidence="1">
    <location>
        <begin position="14"/>
        <end position="25"/>
    </location>
</feature>
<dbReference type="OrthoDB" id="5338666at2759"/>
<comment type="caution">
    <text evidence="2">The sequence shown here is derived from an EMBL/GenBank/DDBJ whole genome shotgun (WGS) entry which is preliminary data.</text>
</comment>
<name>A0A9P4JCR3_9PEZI</name>
<protein>
    <submittedName>
        <fullName evidence="2">Uncharacterized protein</fullName>
    </submittedName>
</protein>
<evidence type="ECO:0000313" key="2">
    <source>
        <dbReference type="EMBL" id="KAF2156618.1"/>
    </source>
</evidence>
<sequence>MPLPRPLTRAPTLVTSHTRPMTNSPPRSPETVQPREGETSEAPFPALVAGEVPGESRASGSPQDPLRAPPSGGPARDPGPREQVSRGSMGSTANTRSTANTISPEDHDEPEQPDHFHLNNIPTPDLPSSNLTTPYPPPLSITTPAPPPLTRDLTELIDPQRLPGQGNVVQSPSGNLLSREEFMNRADRPISMQERQNNIRHDVQSGRSAPTYAVNGVEFRRPHPQAQYFPGAIMEESAEYDVLVRGPPKLPFRKNIRLKIKKARSKMCRLRAQFSRCG</sequence>
<keyword evidence="3" id="KW-1185">Reference proteome</keyword>
<feature type="compositionally biased region" description="Polar residues" evidence="1">
    <location>
        <begin position="85"/>
        <end position="103"/>
    </location>
</feature>
<feature type="compositionally biased region" description="Polar residues" evidence="1">
    <location>
        <begin position="120"/>
        <end position="130"/>
    </location>
</feature>
<feature type="region of interest" description="Disordered" evidence="1">
    <location>
        <begin position="1"/>
        <end position="150"/>
    </location>
</feature>
<feature type="compositionally biased region" description="Low complexity" evidence="1">
    <location>
        <begin position="1"/>
        <end position="13"/>
    </location>
</feature>
<accession>A0A9P4JCR3</accession>
<proteinExistence type="predicted"/>
<evidence type="ECO:0000256" key="1">
    <source>
        <dbReference type="SAM" id="MobiDB-lite"/>
    </source>
</evidence>
<organism evidence="2 3">
    <name type="scientific">Myriangium duriaei CBS 260.36</name>
    <dbReference type="NCBI Taxonomy" id="1168546"/>
    <lineage>
        <taxon>Eukaryota</taxon>
        <taxon>Fungi</taxon>
        <taxon>Dikarya</taxon>
        <taxon>Ascomycota</taxon>
        <taxon>Pezizomycotina</taxon>
        <taxon>Dothideomycetes</taxon>
        <taxon>Dothideomycetidae</taxon>
        <taxon>Myriangiales</taxon>
        <taxon>Myriangiaceae</taxon>
        <taxon>Myriangium</taxon>
    </lineage>
</organism>
<dbReference type="AlphaFoldDB" id="A0A9P4JCR3"/>
<dbReference type="Proteomes" id="UP000799439">
    <property type="component" value="Unassembled WGS sequence"/>
</dbReference>
<gene>
    <name evidence="2" type="ORF">K461DRAFT_1427</name>
</gene>
<feature type="compositionally biased region" description="Pro residues" evidence="1">
    <location>
        <begin position="134"/>
        <end position="149"/>
    </location>
</feature>
<dbReference type="EMBL" id="ML996081">
    <property type="protein sequence ID" value="KAF2156618.1"/>
    <property type="molecule type" value="Genomic_DNA"/>
</dbReference>
<evidence type="ECO:0000313" key="3">
    <source>
        <dbReference type="Proteomes" id="UP000799439"/>
    </source>
</evidence>
<reference evidence="2" key="1">
    <citation type="journal article" date="2020" name="Stud. Mycol.">
        <title>101 Dothideomycetes genomes: a test case for predicting lifestyles and emergence of pathogens.</title>
        <authorList>
            <person name="Haridas S."/>
            <person name="Albert R."/>
            <person name="Binder M."/>
            <person name="Bloem J."/>
            <person name="Labutti K."/>
            <person name="Salamov A."/>
            <person name="Andreopoulos B."/>
            <person name="Baker S."/>
            <person name="Barry K."/>
            <person name="Bills G."/>
            <person name="Bluhm B."/>
            <person name="Cannon C."/>
            <person name="Castanera R."/>
            <person name="Culley D."/>
            <person name="Daum C."/>
            <person name="Ezra D."/>
            <person name="Gonzalez J."/>
            <person name="Henrissat B."/>
            <person name="Kuo A."/>
            <person name="Liang C."/>
            <person name="Lipzen A."/>
            <person name="Lutzoni F."/>
            <person name="Magnuson J."/>
            <person name="Mondo S."/>
            <person name="Nolan M."/>
            <person name="Ohm R."/>
            <person name="Pangilinan J."/>
            <person name="Park H.-J."/>
            <person name="Ramirez L."/>
            <person name="Alfaro M."/>
            <person name="Sun H."/>
            <person name="Tritt A."/>
            <person name="Yoshinaga Y."/>
            <person name="Zwiers L.-H."/>
            <person name="Turgeon B."/>
            <person name="Goodwin S."/>
            <person name="Spatafora J."/>
            <person name="Crous P."/>
            <person name="Grigoriev I."/>
        </authorList>
    </citation>
    <scope>NUCLEOTIDE SEQUENCE</scope>
    <source>
        <strain evidence="2">CBS 260.36</strain>
    </source>
</reference>